<name>V9DBZ5_9EURO</name>
<dbReference type="GeneID" id="19984137"/>
<organism evidence="3 4">
    <name type="scientific">Cladophialophora carrionii CBS 160.54</name>
    <dbReference type="NCBI Taxonomy" id="1279043"/>
    <lineage>
        <taxon>Eukaryota</taxon>
        <taxon>Fungi</taxon>
        <taxon>Dikarya</taxon>
        <taxon>Ascomycota</taxon>
        <taxon>Pezizomycotina</taxon>
        <taxon>Eurotiomycetes</taxon>
        <taxon>Chaetothyriomycetidae</taxon>
        <taxon>Chaetothyriales</taxon>
        <taxon>Herpotrichiellaceae</taxon>
        <taxon>Cladophialophora</taxon>
    </lineage>
</organism>
<dbReference type="EMBL" id="KB822705">
    <property type="protein sequence ID" value="ETI23838.1"/>
    <property type="molecule type" value="Genomic_DNA"/>
</dbReference>
<dbReference type="AlphaFoldDB" id="V9DBZ5"/>
<feature type="signal peptide" evidence="2">
    <location>
        <begin position="1"/>
        <end position="17"/>
    </location>
</feature>
<evidence type="ECO:0008006" key="5">
    <source>
        <dbReference type="Google" id="ProtNLM"/>
    </source>
</evidence>
<keyword evidence="2" id="KW-0732">Signal</keyword>
<proteinExistence type="predicted"/>
<dbReference type="VEuPathDB" id="FungiDB:G647_05644"/>
<evidence type="ECO:0000313" key="4">
    <source>
        <dbReference type="Proteomes" id="UP000030678"/>
    </source>
</evidence>
<evidence type="ECO:0000313" key="3">
    <source>
        <dbReference type="EMBL" id="ETI23838.1"/>
    </source>
</evidence>
<feature type="chain" id="PRO_5004773258" description="Circumsporozoite protein" evidence="2">
    <location>
        <begin position="18"/>
        <end position="383"/>
    </location>
</feature>
<dbReference type="RefSeq" id="XP_008728193.1">
    <property type="nucleotide sequence ID" value="XM_008729971.1"/>
</dbReference>
<reference evidence="3 4" key="1">
    <citation type="submission" date="2013-03" db="EMBL/GenBank/DDBJ databases">
        <title>The Genome Sequence of Cladophialophora carrionii CBS 160.54.</title>
        <authorList>
            <consortium name="The Broad Institute Genomics Platform"/>
            <person name="Cuomo C."/>
            <person name="de Hoog S."/>
            <person name="Gorbushina A."/>
            <person name="Walker B."/>
            <person name="Young S.K."/>
            <person name="Zeng Q."/>
            <person name="Gargeya S."/>
            <person name="Fitzgerald M."/>
            <person name="Haas B."/>
            <person name="Abouelleil A."/>
            <person name="Allen A.W."/>
            <person name="Alvarado L."/>
            <person name="Arachchi H.M."/>
            <person name="Berlin A.M."/>
            <person name="Chapman S.B."/>
            <person name="Gainer-Dewar J."/>
            <person name="Goldberg J."/>
            <person name="Griggs A."/>
            <person name="Gujja S."/>
            <person name="Hansen M."/>
            <person name="Howarth C."/>
            <person name="Imamovic A."/>
            <person name="Ireland A."/>
            <person name="Larimer J."/>
            <person name="McCowan C."/>
            <person name="Murphy C."/>
            <person name="Pearson M."/>
            <person name="Poon T.W."/>
            <person name="Priest M."/>
            <person name="Roberts A."/>
            <person name="Saif S."/>
            <person name="Shea T."/>
            <person name="Sisk P."/>
            <person name="Sykes S."/>
            <person name="Wortman J."/>
            <person name="Nusbaum C."/>
            <person name="Birren B."/>
        </authorList>
    </citation>
    <scope>NUCLEOTIDE SEQUENCE [LARGE SCALE GENOMIC DNA]</scope>
    <source>
        <strain evidence="3 4">CBS 160.54</strain>
    </source>
</reference>
<dbReference type="Proteomes" id="UP000030678">
    <property type="component" value="Unassembled WGS sequence"/>
</dbReference>
<evidence type="ECO:0000256" key="2">
    <source>
        <dbReference type="SAM" id="SignalP"/>
    </source>
</evidence>
<evidence type="ECO:0000256" key="1">
    <source>
        <dbReference type="SAM" id="MobiDB-lite"/>
    </source>
</evidence>
<dbReference type="OrthoDB" id="2141239at2759"/>
<feature type="region of interest" description="Disordered" evidence="1">
    <location>
        <begin position="359"/>
        <end position="383"/>
    </location>
</feature>
<dbReference type="HOGENOM" id="CLU_038962_0_0_1"/>
<protein>
    <recommendedName>
        <fullName evidence="5">Circumsporozoite protein</fullName>
    </recommendedName>
</protein>
<gene>
    <name evidence="3" type="ORF">G647_05644</name>
</gene>
<sequence length="383" mass="37286">MFAKSTAIAALLAVAQARFGQEQIPIPAIAAVQGGAPGAAATIAGAAVSDVLAGSNACNKLKRGDQIIAELGTGADAIAAAIGIVAAEKNFNPFAQSIPTICSDPSLPATDILRGITPLIDPAVVGSDIANALSASTQANPLDATGKSVADLLAENGFTNFTAQAADGTTSAVDAGGAAGGVANEAADGGAVATAVEASATAAVTTAVAAACGVVETTAAAAVADTASSAAPAASTATAVAAAENPAAAAGGAAETSDVAGADFGLCVPTMKFEGGLGGRPATEFTFLPIDPLVAQGQQEALNPNIITNRICDQLTNVCEANDAAKTLCKSVQAQILALGTRDKTTADTWNTALGFPGTVTNPDGGPAEPPAKMRMVRSYKPS</sequence>
<accession>V9DBZ5</accession>